<sequence length="201" mass="23162">MLATQARVQKVAETRRKSPDKGTQKLALRPHQFRDLNNPSNYILVPSVSSERRIYVPLGFFDANVISTNLNFILPHATLYEFGILSSLLHNDWMRLVAGRLKSDYRYSATVVYNTFPWPSVTPGQREEIKRLAEEMYLTRDDFPGRTLAELYDPDKMPPSLLAAHQALDVAVDKLYRDKPFRDAADRLNYLLARYEGLTKK</sequence>
<feature type="domain" description="MmeI-like C-terminal" evidence="2">
    <location>
        <begin position="122"/>
        <end position="200"/>
    </location>
</feature>
<dbReference type="InterPro" id="IPR046818">
    <property type="entry name" value="MmeI_C"/>
</dbReference>
<evidence type="ECO:0000313" key="3">
    <source>
        <dbReference type="EMBL" id="AAR13140.1"/>
    </source>
</evidence>
<dbReference type="EMBL" id="AF135182">
    <property type="protein sequence ID" value="AAR13140.1"/>
    <property type="molecule type" value="Genomic_DNA"/>
</dbReference>
<organism evidence="3">
    <name type="scientific">Serratia entomophila</name>
    <dbReference type="NCBI Taxonomy" id="42906"/>
    <lineage>
        <taxon>Bacteria</taxon>
        <taxon>Pseudomonadati</taxon>
        <taxon>Pseudomonadota</taxon>
        <taxon>Gammaproteobacteria</taxon>
        <taxon>Enterobacterales</taxon>
        <taxon>Yersiniaceae</taxon>
        <taxon>Serratia</taxon>
    </lineage>
</organism>
<evidence type="ECO:0000259" key="2">
    <source>
        <dbReference type="Pfam" id="PF20467"/>
    </source>
</evidence>
<reference evidence="3" key="4">
    <citation type="submission" date="2017-12" db="EMBL/GenBank/DDBJ databases">
        <authorList>
            <person name="Hurst M.R.H."/>
        </authorList>
    </citation>
    <scope>NUCLEOTIDE SEQUENCE</scope>
    <source>
        <strain evidence="3">A1MO2</strain>
        <plasmid evidence="3">pADAP</plasmid>
    </source>
</reference>
<protein>
    <submittedName>
        <fullName evidence="3">Sea13</fullName>
    </submittedName>
</protein>
<gene>
    <name evidence="3" type="primary">sea13</name>
</gene>
<name>Q7BQU6_9GAMM</name>
<keyword evidence="3" id="KW-0614">Plasmid</keyword>
<dbReference type="REBASE" id="12256">
    <property type="entry name" value="SenADAPORFAP"/>
</dbReference>
<proteinExistence type="predicted"/>
<dbReference type="AlphaFoldDB" id="Q7BQU6"/>
<dbReference type="InterPro" id="IPR046820">
    <property type="entry name" value="MmeI_TRD"/>
</dbReference>
<accession>Q7BQU6</accession>
<geneLocation type="plasmid" evidence="3">
    <name>pADAP</name>
</geneLocation>
<feature type="domain" description="MmeI-like target recognition" evidence="1">
    <location>
        <begin position="5"/>
        <end position="120"/>
    </location>
</feature>
<reference evidence="3" key="1">
    <citation type="journal article" date="2000" name="J. Bacteriol.">
        <title>Plasmid-located pathogenicity determinants of Serratia entomophila, the causal agent of amber disease of grass grub, show similarity to the insecticidal toxins of Photorhabdus luminescens.</title>
        <authorList>
            <person name="Hurst M.R."/>
            <person name="Glare T.R."/>
            <person name="Jackson T.A."/>
            <person name="Ronson C.W."/>
        </authorList>
    </citation>
    <scope>NUCLEOTIDE SEQUENCE</scope>
    <source>
        <strain evidence="3">A1MO2</strain>
        <plasmid evidence="3">pADAP</plasmid>
    </source>
</reference>
<dbReference type="Pfam" id="PF20466">
    <property type="entry name" value="MmeI_TRD"/>
    <property type="match status" value="1"/>
</dbReference>
<reference evidence="3" key="2">
    <citation type="journal article" date="2003" name="Plasmid">
        <title>Peripheral sequences of the Serratia entomophila pADAP virulence-associated region.</title>
        <authorList>
            <person name="Hurst M.R."/>
            <person name="O'Callaghan M."/>
            <person name="Glare T.R."/>
        </authorList>
    </citation>
    <scope>NUCLEOTIDE SEQUENCE</scope>
    <source>
        <strain evidence="3">A1MO2</strain>
        <plasmid evidence="3">pADAP</plasmid>
    </source>
</reference>
<reference evidence="3" key="3">
    <citation type="journal article" date="2004" name="J. Bacteriol.">
        <title>Cloning Serratia entomophila antifeeding genes--a putative defective prophage active against the grass grub Costelytra zealandica.</title>
        <authorList>
            <person name="Hurst M.R."/>
            <person name="Glare T.R."/>
            <person name="Jackson T.A."/>
        </authorList>
    </citation>
    <scope>NUCLEOTIDE SEQUENCE</scope>
    <source>
        <strain evidence="3">A1MO2</strain>
        <plasmid evidence="3">pADAP</plasmid>
    </source>
</reference>
<dbReference type="Pfam" id="PF20467">
    <property type="entry name" value="MmeI_C"/>
    <property type="match status" value="1"/>
</dbReference>
<evidence type="ECO:0000259" key="1">
    <source>
        <dbReference type="Pfam" id="PF20466"/>
    </source>
</evidence>